<feature type="region of interest" description="Disordered" evidence="4">
    <location>
        <begin position="805"/>
        <end position="857"/>
    </location>
</feature>
<feature type="compositionally biased region" description="Acidic residues" evidence="4">
    <location>
        <begin position="176"/>
        <end position="185"/>
    </location>
</feature>
<evidence type="ECO:0000256" key="1">
    <source>
        <dbReference type="ARBA" id="ARBA00004123"/>
    </source>
</evidence>
<dbReference type="Pfam" id="PF15613">
    <property type="entry name" value="WSD"/>
    <property type="match status" value="1"/>
</dbReference>
<dbReference type="PANTHER" id="PTHR15546:SF2">
    <property type="entry name" value="DDT DOMAIN-CONTAINING PROTEIN DDB_G0282237"/>
    <property type="match status" value="1"/>
</dbReference>
<evidence type="ECO:0000256" key="4">
    <source>
        <dbReference type="SAM" id="MobiDB-lite"/>
    </source>
</evidence>
<name>A0A8J4FRB0_9CHLO</name>
<dbReference type="PROSITE" id="PS51136">
    <property type="entry name" value="WAC"/>
    <property type="match status" value="1"/>
</dbReference>
<feature type="compositionally biased region" description="Basic and acidic residues" evidence="4">
    <location>
        <begin position="805"/>
        <end position="823"/>
    </location>
</feature>
<organism evidence="6 7">
    <name type="scientific">Volvox reticuliferus</name>
    <dbReference type="NCBI Taxonomy" id="1737510"/>
    <lineage>
        <taxon>Eukaryota</taxon>
        <taxon>Viridiplantae</taxon>
        <taxon>Chlorophyta</taxon>
        <taxon>core chlorophytes</taxon>
        <taxon>Chlorophyceae</taxon>
        <taxon>CS clade</taxon>
        <taxon>Chlamydomonadales</taxon>
        <taxon>Volvocaceae</taxon>
        <taxon>Volvox</taxon>
    </lineage>
</organism>
<comment type="caution">
    <text evidence="6">The sequence shown here is derived from an EMBL/GenBank/DDBJ whole genome shotgun (WGS) entry which is preliminary data.</text>
</comment>
<dbReference type="PANTHER" id="PTHR15546">
    <property type="entry name" value="BROMODOMAIN ADJACENT TO ZINC FINGER DOMAIN, 2A"/>
    <property type="match status" value="1"/>
</dbReference>
<feature type="region of interest" description="Disordered" evidence="4">
    <location>
        <begin position="176"/>
        <end position="206"/>
    </location>
</feature>
<feature type="compositionally biased region" description="Basic and acidic residues" evidence="4">
    <location>
        <begin position="1342"/>
        <end position="1355"/>
    </location>
</feature>
<evidence type="ECO:0000313" key="7">
    <source>
        <dbReference type="Proteomes" id="UP000747110"/>
    </source>
</evidence>
<dbReference type="GO" id="GO:0005634">
    <property type="term" value="C:nucleus"/>
    <property type="evidence" value="ECO:0007669"/>
    <property type="project" value="UniProtKB-SubCell"/>
</dbReference>
<keyword evidence="7" id="KW-1185">Reference proteome</keyword>
<feature type="region of interest" description="Disordered" evidence="4">
    <location>
        <begin position="1257"/>
        <end position="1357"/>
    </location>
</feature>
<dbReference type="EMBL" id="BNCP01000033">
    <property type="protein sequence ID" value="GIL85685.1"/>
    <property type="molecule type" value="Genomic_DNA"/>
</dbReference>
<feature type="compositionally biased region" description="Acidic residues" evidence="4">
    <location>
        <begin position="886"/>
        <end position="895"/>
    </location>
</feature>
<feature type="region of interest" description="Disordered" evidence="4">
    <location>
        <begin position="1177"/>
        <end position="1202"/>
    </location>
</feature>
<evidence type="ECO:0000313" key="6">
    <source>
        <dbReference type="EMBL" id="GIL85685.1"/>
    </source>
</evidence>
<dbReference type="Pfam" id="PF10537">
    <property type="entry name" value="WAC_Acf1_DNA_bd"/>
    <property type="match status" value="1"/>
</dbReference>
<evidence type="ECO:0000256" key="3">
    <source>
        <dbReference type="PROSITE-ProRule" id="PRU00475"/>
    </source>
</evidence>
<feature type="compositionally biased region" description="Low complexity" evidence="4">
    <location>
        <begin position="1264"/>
        <end position="1282"/>
    </location>
</feature>
<sequence length="1416" mass="152126">MPLLGRKPYVPPAPSVPDGIPDTENVFVVRLTGEVFTDYDAYLEQLAHYRAAKWTCSVTGRGGLTFEQALLSEQEANQLLQQFPAELEGPFCGVVHHSTLRLEELVTHLADVSKNFKLASLGIAETSSGRSGKQAPLAKPVIKLWLHEAATWTGRYWSVKPALCAKYGLGTDLPEEAAHEDEDPEGQVVAGRRGRGRAGSPAEGRRQAAIRGMDAMAAAMLDDSPPSGKAGGQMRAKKKKATTKSLEEEERAKPGTTKHAALQVLKSYCPYKGLSVEQVIKLSMDQGIKTDWPAGGKRNLYHVKEKPESRAKKPTKKELEAGFGMLDSGESEHLAVVPIPATAVAIAGASCPSPEDIMMMQRLEIHLQQAQSNIIACRNGVEMTQALASAARSRVAEAEVAQQRLLAAHPQMAALQPEVVATAAAAVEAEQRQLIGVLGEADRAQRALDAAVRAAEEAEKALLRERIRQSGADQRVDRAPAARLPEREEKDRRRIEVAVGRRFPVDDSELLVEAVARAAERGEAMQVSDVYLTEPFMDEEGRRLADSLYLADVMFQLGGELGLRVVRYAHVDTLLLGGRNPLSIIAAAEQIIASKEYAEEAAAAAAAAAEAAAAAAAEANAIASGAIPPPRKDKKSKKAGAAAAAAAAAEANGGTGANGEEAIVVDRVGDPTLLADLYVQLLKNLLMDVWEGSAMTRWERRWLEVLDEGTWAEVLRRYVIVRAGSANRDPLSPAAISALSSLGRDDPETLAGGEHIALLLLLSEDLMEMERMRNWMQRRLDYSTSVAAGLRADIAEDRKKLRELAGAEKEAKKRKRDGPDEAARAAAAAASGAAAGAASTPTTTPAAPAAGSGGGGKRIKLSGAAAAAAAAHVAAAAAAGAGGEEGGGDEDEEDPHEPSWELPEDLREFNGDPTDRRAVASFRTRLQAAKQRLERSRAQWHADKKRRNKERDLRRRHLEPVEQRVVREKREAEEALVARQEALERELDRCHIRRAPLGSDRHHRRYWWGLAGLKSLLLVEHRDGVWSAISTPEQLEAVIYSLDPRGIRESELRKAMERVQPSILAAMAKVRGLLESGEAEAAAASARDEAVDAMEGYGLDGDDMGGGGVLSGPYRGASMRQLIDSVVAMTNAAEAEDVPGPARGWREWRERFVAVIESAELDADWEAEDAVRGEAPALQAPAVDEADGEQVGEAKSGPQPELRRLYSQLSRRLLQMQTWFFSHSGQDGHPRFTENMPAPGGVSAAAAKAAAATAAGGAAGATDGGPAPVEGQPGATPGTAEEGAGGEGGSSDTEGEDDGEETRGLSEAPQDGEEDGEDDRRRKERMRRRQSEVAVDDDSPELVDRDLTRDEEKSRSSNGFCRHFMWRSKKEQASWVGMADKAATAPRLAFCATTLAFHSAGLLGMTLKWAKKPKKH</sequence>
<protein>
    <recommendedName>
        <fullName evidence="5">WAC domain-containing protein</fullName>
    </recommendedName>
</protein>
<dbReference type="InterPro" id="IPR028941">
    <property type="entry name" value="WHIM2_dom"/>
</dbReference>
<feature type="domain" description="WAC" evidence="5">
    <location>
        <begin position="24"/>
        <end position="133"/>
    </location>
</feature>
<feature type="compositionally biased region" description="Basic and acidic residues" evidence="4">
    <location>
        <begin position="896"/>
        <end position="914"/>
    </location>
</feature>
<gene>
    <name evidence="6" type="ORF">Vretifemale_14197</name>
</gene>
<evidence type="ECO:0000256" key="2">
    <source>
        <dbReference type="ARBA" id="ARBA00023242"/>
    </source>
</evidence>
<dbReference type="OrthoDB" id="550647at2759"/>
<feature type="region of interest" description="Disordered" evidence="4">
    <location>
        <begin position="223"/>
        <end position="255"/>
    </location>
</feature>
<feature type="compositionally biased region" description="Low complexity" evidence="4">
    <location>
        <begin position="824"/>
        <end position="850"/>
    </location>
</feature>
<evidence type="ECO:0000259" key="5">
    <source>
        <dbReference type="PROSITE" id="PS51136"/>
    </source>
</evidence>
<feature type="region of interest" description="Disordered" evidence="4">
    <location>
        <begin position="878"/>
        <end position="914"/>
    </location>
</feature>
<feature type="region of interest" description="Disordered" evidence="4">
    <location>
        <begin position="930"/>
        <end position="955"/>
    </location>
</feature>
<reference evidence="6" key="1">
    <citation type="journal article" date="2021" name="Proc. Natl. Acad. Sci. U.S.A.">
        <title>Three genomes in the algal genus Volvox reveal the fate of a haploid sex-determining region after a transition to homothallism.</title>
        <authorList>
            <person name="Yamamoto K."/>
            <person name="Hamaji T."/>
            <person name="Kawai-Toyooka H."/>
            <person name="Matsuzaki R."/>
            <person name="Takahashi F."/>
            <person name="Nishimura Y."/>
            <person name="Kawachi M."/>
            <person name="Noguchi H."/>
            <person name="Minakuchi Y."/>
            <person name="Umen J.G."/>
            <person name="Toyoda A."/>
            <person name="Nozaki H."/>
        </authorList>
    </citation>
    <scope>NUCLEOTIDE SEQUENCE</scope>
    <source>
        <strain evidence="6">NIES-3786</strain>
    </source>
</reference>
<feature type="compositionally biased region" description="Basic and acidic residues" evidence="4">
    <location>
        <begin position="931"/>
        <end position="942"/>
    </location>
</feature>
<dbReference type="InterPro" id="IPR013136">
    <property type="entry name" value="WSTF_Acf1_Cbp146"/>
</dbReference>
<accession>A0A8J4FRB0</accession>
<dbReference type="InterPro" id="IPR053271">
    <property type="entry name" value="DDT_domain"/>
</dbReference>
<proteinExistence type="predicted"/>
<dbReference type="Proteomes" id="UP000747110">
    <property type="component" value="Unassembled WGS sequence"/>
</dbReference>
<keyword evidence="2 3" id="KW-0539">Nucleus</keyword>
<comment type="subcellular location">
    <subcellularLocation>
        <location evidence="1 3">Nucleus</location>
    </subcellularLocation>
</comment>